<feature type="non-terminal residue" evidence="1">
    <location>
        <position position="132"/>
    </location>
</feature>
<feature type="non-terminal residue" evidence="1">
    <location>
        <position position="1"/>
    </location>
</feature>
<sequence length="132" mass="14998">KRADKRASKKKKKIPAEPEVPAAICEVEPELPASQVPDLLLWFEHWREQRADHDRQIKDLESRMLPMERSVVLSPTEIIFKDIRPGGVMKQRVTVTNVGGAQLRCRVAEFFFEDVTDALPILKVALEGPSRA</sequence>
<proteinExistence type="predicted"/>
<dbReference type="EMBL" id="GEBQ01019583">
    <property type="protein sequence ID" value="JAT20394.1"/>
    <property type="molecule type" value="Transcribed_RNA"/>
</dbReference>
<organism evidence="1">
    <name type="scientific">Graphocephala atropunctata</name>
    <dbReference type="NCBI Taxonomy" id="36148"/>
    <lineage>
        <taxon>Eukaryota</taxon>
        <taxon>Metazoa</taxon>
        <taxon>Ecdysozoa</taxon>
        <taxon>Arthropoda</taxon>
        <taxon>Hexapoda</taxon>
        <taxon>Insecta</taxon>
        <taxon>Pterygota</taxon>
        <taxon>Neoptera</taxon>
        <taxon>Paraneoptera</taxon>
        <taxon>Hemiptera</taxon>
        <taxon>Auchenorrhyncha</taxon>
        <taxon>Membracoidea</taxon>
        <taxon>Cicadellidae</taxon>
        <taxon>Cicadellinae</taxon>
        <taxon>Cicadellini</taxon>
        <taxon>Graphocephala</taxon>
    </lineage>
</organism>
<accession>A0A1B6LA63</accession>
<evidence type="ECO:0000313" key="1">
    <source>
        <dbReference type="EMBL" id="JAT20394.1"/>
    </source>
</evidence>
<name>A0A1B6LA63_9HEMI</name>
<reference evidence="1" key="1">
    <citation type="submission" date="2015-11" db="EMBL/GenBank/DDBJ databases">
        <title>De novo transcriptome assembly of four potential Pierce s Disease insect vectors from Arizona vineyards.</title>
        <authorList>
            <person name="Tassone E.E."/>
        </authorList>
    </citation>
    <scope>NUCLEOTIDE SEQUENCE</scope>
</reference>
<gene>
    <name evidence="1" type="ORF">g.52398</name>
</gene>
<protein>
    <submittedName>
        <fullName evidence="1">Uncharacterized protein</fullName>
    </submittedName>
</protein>
<dbReference type="AlphaFoldDB" id="A0A1B6LA63"/>